<gene>
    <name evidence="4" type="ORF">EJ08DRAFT_666503</name>
</gene>
<proteinExistence type="predicted"/>
<dbReference type="GO" id="GO:0008270">
    <property type="term" value="F:zinc ion binding"/>
    <property type="evidence" value="ECO:0007669"/>
    <property type="project" value="UniProtKB-KW"/>
</dbReference>
<feature type="region of interest" description="Disordered" evidence="2">
    <location>
        <begin position="1"/>
        <end position="65"/>
    </location>
</feature>
<dbReference type="InterPro" id="IPR000571">
    <property type="entry name" value="Znf_CCCH"/>
</dbReference>
<dbReference type="EMBL" id="MU007141">
    <property type="protein sequence ID" value="KAF2417420.1"/>
    <property type="molecule type" value="Genomic_DNA"/>
</dbReference>
<feature type="compositionally biased region" description="Basic and acidic residues" evidence="2">
    <location>
        <begin position="295"/>
        <end position="308"/>
    </location>
</feature>
<dbReference type="PROSITE" id="PS50103">
    <property type="entry name" value="ZF_C3H1"/>
    <property type="match status" value="1"/>
</dbReference>
<dbReference type="Proteomes" id="UP000800235">
    <property type="component" value="Unassembled WGS sequence"/>
</dbReference>
<evidence type="ECO:0000259" key="3">
    <source>
        <dbReference type="PROSITE" id="PS50103"/>
    </source>
</evidence>
<comment type="caution">
    <text evidence="4">The sequence shown here is derived from an EMBL/GenBank/DDBJ whole genome shotgun (WGS) entry which is preliminary data.</text>
</comment>
<evidence type="ECO:0000256" key="1">
    <source>
        <dbReference type="PROSITE-ProRule" id="PRU00723"/>
    </source>
</evidence>
<feature type="compositionally biased region" description="Basic and acidic residues" evidence="2">
    <location>
        <begin position="1"/>
        <end position="11"/>
    </location>
</feature>
<name>A0A9P4NEF1_9PEZI</name>
<dbReference type="AlphaFoldDB" id="A0A9P4NEF1"/>
<feature type="compositionally biased region" description="Low complexity" evidence="2">
    <location>
        <begin position="90"/>
        <end position="99"/>
    </location>
</feature>
<keyword evidence="5" id="KW-1185">Reference proteome</keyword>
<feature type="region of interest" description="Disordered" evidence="2">
    <location>
        <begin position="120"/>
        <end position="140"/>
    </location>
</feature>
<dbReference type="PROSITE" id="PS50330">
    <property type="entry name" value="UIM"/>
    <property type="match status" value="1"/>
</dbReference>
<feature type="compositionally biased region" description="Low complexity" evidence="2">
    <location>
        <begin position="320"/>
        <end position="334"/>
    </location>
</feature>
<dbReference type="InterPro" id="IPR003903">
    <property type="entry name" value="UIM_dom"/>
</dbReference>
<evidence type="ECO:0000313" key="4">
    <source>
        <dbReference type="EMBL" id="KAF2417420.1"/>
    </source>
</evidence>
<reference evidence="4" key="1">
    <citation type="journal article" date="2020" name="Stud. Mycol.">
        <title>101 Dothideomycetes genomes: a test case for predicting lifestyles and emergence of pathogens.</title>
        <authorList>
            <person name="Haridas S."/>
            <person name="Albert R."/>
            <person name="Binder M."/>
            <person name="Bloem J."/>
            <person name="Labutti K."/>
            <person name="Salamov A."/>
            <person name="Andreopoulos B."/>
            <person name="Baker S."/>
            <person name="Barry K."/>
            <person name="Bills G."/>
            <person name="Bluhm B."/>
            <person name="Cannon C."/>
            <person name="Castanera R."/>
            <person name="Culley D."/>
            <person name="Daum C."/>
            <person name="Ezra D."/>
            <person name="Gonzalez J."/>
            <person name="Henrissat B."/>
            <person name="Kuo A."/>
            <person name="Liang C."/>
            <person name="Lipzen A."/>
            <person name="Lutzoni F."/>
            <person name="Magnuson J."/>
            <person name="Mondo S."/>
            <person name="Nolan M."/>
            <person name="Ohm R."/>
            <person name="Pangilinan J."/>
            <person name="Park H.-J."/>
            <person name="Ramirez L."/>
            <person name="Alfaro M."/>
            <person name="Sun H."/>
            <person name="Tritt A."/>
            <person name="Yoshinaga Y."/>
            <person name="Zwiers L.-H."/>
            <person name="Turgeon B."/>
            <person name="Goodwin S."/>
            <person name="Spatafora J."/>
            <person name="Crous P."/>
            <person name="Grigoriev I."/>
        </authorList>
    </citation>
    <scope>NUCLEOTIDE SEQUENCE</scope>
    <source>
        <strain evidence="4">CBS 130266</strain>
    </source>
</reference>
<keyword evidence="1" id="KW-0863">Zinc-finger</keyword>
<accession>A0A9P4NEF1</accession>
<protein>
    <recommendedName>
        <fullName evidence="3">C3H1-type domain-containing protein</fullName>
    </recommendedName>
</protein>
<evidence type="ECO:0000313" key="5">
    <source>
        <dbReference type="Proteomes" id="UP000800235"/>
    </source>
</evidence>
<feature type="region of interest" description="Disordered" evidence="2">
    <location>
        <begin position="503"/>
        <end position="525"/>
    </location>
</feature>
<organism evidence="4 5">
    <name type="scientific">Tothia fuscella</name>
    <dbReference type="NCBI Taxonomy" id="1048955"/>
    <lineage>
        <taxon>Eukaryota</taxon>
        <taxon>Fungi</taxon>
        <taxon>Dikarya</taxon>
        <taxon>Ascomycota</taxon>
        <taxon>Pezizomycotina</taxon>
        <taxon>Dothideomycetes</taxon>
        <taxon>Pleosporomycetidae</taxon>
        <taxon>Venturiales</taxon>
        <taxon>Cylindrosympodiaceae</taxon>
        <taxon>Tothia</taxon>
    </lineage>
</organism>
<evidence type="ECO:0000256" key="2">
    <source>
        <dbReference type="SAM" id="MobiDB-lite"/>
    </source>
</evidence>
<feature type="domain" description="C3H1-type" evidence="3">
    <location>
        <begin position="701"/>
        <end position="724"/>
    </location>
</feature>
<sequence>MANYDEARQSEQADAEMTDTIIPSKIVCLKVSGSPPSRRPVTTPKPKSTLPTAGPKKTRQQTIRENARLQAAISESMMTARERDPHHFGSLSPPDSPELSPEECSDIDIAALPLTRTASTPLQQRRVSSTSVIPTVGPPTYEHRVHEKKIPWPPKLDGAQYQQCLGRLFGNPQEPEKLADLPPHVDKTLCVFQTGCPVYFRHPFRGWMEVSCWVCAELEQEELLWMSGCRNNPDVKVAEDAFELRSSPVAKRIQANDEADDILPAPKYGRASGDIFRNLTTMSFPADGPSPVASDFRKAQRLPSDRATRSSQGGSQPAIGTFTVGPQTPGPVVTPKRRVNPAVGTVTPAPQISHAGTLKHGMNPGLFDRLAVSAAPMFPSDIAKIIPPNLKRNQIDHLQMVCSTMSQMGTKPDDPGFLRAVQMLRAIAQADEFAKRMIIWQHVHSKVLETGSLVVSPTAYAEARQIATTRFSIDQKVIQKQSNNVATQTMAVSVTPAPMLGPKPTPVSAPMSAPMSAPTSAPVTAPVTVSGPTRPLAPAGTQPLQKHPRLPTVVWSYAAKWIDLRCPICGGNAEKGEYVDGLPAFQLHMVCAHGINYPDIRQVFSACAHGLMDSHTNPVNPPVKDFIDDDQLDGNGNPLQLGRDGLTRAEHYFMRYCPCTVSGHKCCHRNGCCVRIEICTEDPEIYHHPLCNSGSHIIRPTCPDVLSGQECSKGHDCTYGHDYIMLRKRIALEHDCNYHGHGAVRQ</sequence>
<keyword evidence="1" id="KW-0862">Zinc</keyword>
<feature type="region of interest" description="Disordered" evidence="2">
    <location>
        <begin position="81"/>
        <end position="102"/>
    </location>
</feature>
<feature type="region of interest" description="Disordered" evidence="2">
    <location>
        <begin position="286"/>
        <end position="338"/>
    </location>
</feature>
<feature type="compositionally biased region" description="Polar residues" evidence="2">
    <location>
        <begin position="120"/>
        <end position="133"/>
    </location>
</feature>
<feature type="zinc finger region" description="C3H1-type" evidence="1">
    <location>
        <begin position="701"/>
        <end position="724"/>
    </location>
</feature>
<keyword evidence="1" id="KW-0479">Metal-binding</keyword>